<reference evidence="2 3" key="2">
    <citation type="journal article" date="2012" name="Proc. Natl. Acad. Sci. U.S.A.">
        <title>Gain and loss of multiple functionally related, horizontally transferred genes in the reduced genomes of two microsporidian parasites.</title>
        <authorList>
            <person name="Pombert J.-F."/>
            <person name="Selman M."/>
            <person name="Burki F."/>
            <person name="Bardell F.T."/>
            <person name="Farinelli L."/>
            <person name="Solter L.F."/>
            <person name="Whitman D.W."/>
            <person name="Weiss L.M."/>
            <person name="Corradi N."/>
            <person name="Keeling P.J."/>
        </authorList>
    </citation>
    <scope>NUCLEOTIDE SEQUENCE [LARGE SCALE GENOMIC DNA]</scope>
    <source>
        <strain evidence="2 3">ATCC 50506</strain>
    </source>
</reference>
<keyword evidence="3" id="KW-1185">Reference proteome</keyword>
<dbReference type="InterPro" id="IPR051023">
    <property type="entry name" value="PP2A_Regulatory_Subunit_A"/>
</dbReference>
<reference evidence="2 3" key="1">
    <citation type="journal article" date="2010" name="Nat. Commun.">
        <title>The complete sequence of the smallest known nuclear genome from the microsporidian Encephalitozoon intestinalis.</title>
        <authorList>
            <person name="Corradi N."/>
            <person name="Pombert J.-F."/>
            <person name="Farinelli L."/>
            <person name="Didier E.S."/>
            <person name="Keeling P.J."/>
        </authorList>
    </citation>
    <scope>NUCLEOTIDE SEQUENCE [LARGE SCALE GENOMIC DNA]</scope>
    <source>
        <strain evidence="2 3">ATCC 50506</strain>
    </source>
</reference>
<proteinExistence type="predicted"/>
<dbReference type="RefSeq" id="XP_003073609.1">
    <property type="nucleotide sequence ID" value="XM_003073563.1"/>
</dbReference>
<evidence type="ECO:0000313" key="2">
    <source>
        <dbReference type="EMBL" id="ADM12249.1"/>
    </source>
</evidence>
<dbReference type="Gene3D" id="1.25.10.10">
    <property type="entry name" value="Leucine-rich Repeat Variant"/>
    <property type="match status" value="1"/>
</dbReference>
<dbReference type="GeneID" id="9698440"/>
<evidence type="ECO:0008006" key="4">
    <source>
        <dbReference type="Google" id="ProtNLM"/>
    </source>
</evidence>
<name>E0S8Y3_ENCIT</name>
<dbReference type="EMBL" id="CP001950">
    <property type="protein sequence ID" value="ADM12249.1"/>
    <property type="molecule type" value="Genomic_DNA"/>
</dbReference>
<evidence type="ECO:0000256" key="1">
    <source>
        <dbReference type="ARBA" id="ARBA00022737"/>
    </source>
</evidence>
<sequence length="459" mass="52534">MIDNEVSNLVEKLRGRMHLSVEKLELLVGVDPKLNELLVEYLAALAPDKGHLIICELLLIEEPERIVPVIRRIFESFPDEVDRFIKKLLKSPFYVQRQAIPSLIVNMEYKEAKEALRRCLKDPVAAVARKAALSLEEYKTIPFDDDELVEIVNDLHGSYSEWIQCASSCVIPLIKRQTKFVSEICTSKSWRRRYAIAKEIRRLNVSDRAAVYSHLSQDPEEEIRICLAGNMEHVEGWDRLVPLFLKDSSPGVRALIIQMIGNREEFQEMLKDVITDTSWEVKKALLCVQRVDTYKSIVIPLINTLNSTPNWRTRKEILESISCASKQDEKLLKEFLGRHLLGYLKDKVYEVRAEASKVIGELVSIYPWTVEWLPEIEAISSSKSYLYRITSVEAALSFDKAHGTGFGKKLLSDPIENVKLCTLERIDAQEMDEGIKEIVCRLCDSSDSEIRRAAKGLLK</sequence>
<accession>E0S8Y3</accession>
<dbReference type="InterPro" id="IPR011989">
    <property type="entry name" value="ARM-like"/>
</dbReference>
<dbReference type="VEuPathDB" id="MicrosporidiaDB:Eint_091200"/>
<evidence type="ECO:0000313" key="3">
    <source>
        <dbReference type="Proteomes" id="UP000002313"/>
    </source>
</evidence>
<organism evidence="2 3">
    <name type="scientific">Encephalitozoon intestinalis (strain ATCC 50506)</name>
    <name type="common">Microsporidian parasite</name>
    <name type="synonym">Septata intestinalis</name>
    <dbReference type="NCBI Taxonomy" id="876142"/>
    <lineage>
        <taxon>Eukaryota</taxon>
        <taxon>Fungi</taxon>
        <taxon>Fungi incertae sedis</taxon>
        <taxon>Microsporidia</taxon>
        <taxon>Unikaryonidae</taxon>
        <taxon>Encephalitozoon</taxon>
    </lineage>
</organism>
<dbReference type="GO" id="GO:0019888">
    <property type="term" value="F:protein phosphatase regulator activity"/>
    <property type="evidence" value="ECO:0007669"/>
    <property type="project" value="TreeGrafter"/>
</dbReference>
<dbReference type="OrthoDB" id="340346at2759"/>
<dbReference type="GO" id="GO:0005634">
    <property type="term" value="C:nucleus"/>
    <property type="evidence" value="ECO:0007669"/>
    <property type="project" value="TreeGrafter"/>
</dbReference>
<dbReference type="AlphaFoldDB" id="E0S8Y3"/>
<dbReference type="GO" id="GO:0000159">
    <property type="term" value="C:protein phosphatase type 2A complex"/>
    <property type="evidence" value="ECO:0007669"/>
    <property type="project" value="TreeGrafter"/>
</dbReference>
<dbReference type="HOGENOM" id="CLU_595849_0_0_1"/>
<dbReference type="PANTHER" id="PTHR10648">
    <property type="entry name" value="SERINE/THREONINE-PROTEIN PHOSPHATASE PP2A 65 KDA REGULATORY SUBUNIT"/>
    <property type="match status" value="1"/>
</dbReference>
<dbReference type="SUPFAM" id="SSF48371">
    <property type="entry name" value="ARM repeat"/>
    <property type="match status" value="1"/>
</dbReference>
<protein>
    <recommendedName>
        <fullName evidence="4">HEAT repeat domain-containing protein</fullName>
    </recommendedName>
</protein>
<keyword evidence="1" id="KW-0677">Repeat</keyword>
<dbReference type="Proteomes" id="UP000002313">
    <property type="component" value="Chromosome IX"/>
</dbReference>
<dbReference type="PANTHER" id="PTHR10648:SF4">
    <property type="entry name" value="PROTEIN PHOSPHATASE 2 (FORMERLY 2A), REGULATORY SUBUNIT A, BETA ISOFORM-RELATED"/>
    <property type="match status" value="1"/>
</dbReference>
<dbReference type="KEGG" id="ein:Eint_091200"/>
<gene>
    <name evidence="2" type="ORF">Eint_091200</name>
</gene>
<dbReference type="GO" id="GO:0005829">
    <property type="term" value="C:cytosol"/>
    <property type="evidence" value="ECO:0007669"/>
    <property type="project" value="TreeGrafter"/>
</dbReference>
<dbReference type="InterPro" id="IPR016024">
    <property type="entry name" value="ARM-type_fold"/>
</dbReference>